<keyword evidence="1 5" id="KW-0489">Methyltransferase</keyword>
<sequence length="367" mass="39427">MNTQADFDIFLVAPPGLEPLLCDEARALGFASATPVAGGVELQGGWPDVWRANLELRGASRVLARIGAFRAFHLAQLDKRARKFPWADTLRPDVPLRVEAACKGSRIYHAGAAAQRIETALREELGATISPEAELVIKLRIDDDLCTISLDTSGESLHKRGHKEAVSKAPMRETLAALFLRQCGYDGSQAVVDPMCGSGTFVIEAAEIAAGLHPGRSRHFAFEQLASFDPAVWQRMRNAPPGPRPAARFFGYDRDAGAIRMSRANAERAGISDLVTFEAQSIGDLTPPPGPPGLVIVNPPYGARIGNKKLLYGLYAALGQTLLARFAGWRVGLVTSEPALAKATGLRFQPPGPPVPHGGLGVRLYRT</sequence>
<feature type="domain" description="Ribosomal RNA large subunit methyltransferase K/L-like methyltransferase" evidence="3">
    <location>
        <begin position="160"/>
        <end position="346"/>
    </location>
</feature>
<dbReference type="InterPro" id="IPR000241">
    <property type="entry name" value="RlmKL-like_Mtase"/>
</dbReference>
<dbReference type="SUPFAM" id="SSF53335">
    <property type="entry name" value="S-adenosyl-L-methionine-dependent methyltransferases"/>
    <property type="match status" value="1"/>
</dbReference>
<dbReference type="Pfam" id="PF01170">
    <property type="entry name" value="UPF0020"/>
    <property type="match status" value="1"/>
</dbReference>
<evidence type="ECO:0000313" key="5">
    <source>
        <dbReference type="EMBL" id="PTE16808.1"/>
    </source>
</evidence>
<dbReference type="AlphaFoldDB" id="A0A2T4JG58"/>
<evidence type="ECO:0000256" key="2">
    <source>
        <dbReference type="ARBA" id="ARBA00022679"/>
    </source>
</evidence>
<dbReference type="InterPro" id="IPR054170">
    <property type="entry name" value="RlmL_1st"/>
</dbReference>
<dbReference type="CDD" id="cd11715">
    <property type="entry name" value="THUMP_AdoMetMT"/>
    <property type="match status" value="1"/>
</dbReference>
<keyword evidence="6" id="KW-1185">Reference proteome</keyword>
<keyword evidence="2 5" id="KW-0808">Transferase</keyword>
<dbReference type="Pfam" id="PF22020">
    <property type="entry name" value="RlmL_1st"/>
    <property type="match status" value="1"/>
</dbReference>
<dbReference type="InterPro" id="IPR029063">
    <property type="entry name" value="SAM-dependent_MTases_sf"/>
</dbReference>
<dbReference type="RefSeq" id="WP_107325644.1">
    <property type="nucleotide sequence ID" value="NZ_NHSP01000016.1"/>
</dbReference>
<dbReference type="Gene3D" id="3.30.2130.30">
    <property type="match status" value="1"/>
</dbReference>
<protein>
    <submittedName>
        <fullName evidence="5">RNA methyltransferase</fullName>
    </submittedName>
</protein>
<dbReference type="PRINTS" id="PR00507">
    <property type="entry name" value="N12N6MTFRASE"/>
</dbReference>
<evidence type="ECO:0000259" key="3">
    <source>
        <dbReference type="Pfam" id="PF01170"/>
    </source>
</evidence>
<evidence type="ECO:0000256" key="1">
    <source>
        <dbReference type="ARBA" id="ARBA00022603"/>
    </source>
</evidence>
<dbReference type="PANTHER" id="PTHR47313">
    <property type="entry name" value="RIBOSOMAL RNA LARGE SUBUNIT METHYLTRANSFERASE K/L"/>
    <property type="match status" value="1"/>
</dbReference>
<comment type="caution">
    <text evidence="5">The sequence shown here is derived from an EMBL/GenBank/DDBJ whole genome shotgun (WGS) entry which is preliminary data.</text>
</comment>
<dbReference type="PROSITE" id="PS01261">
    <property type="entry name" value="UPF0020"/>
    <property type="match status" value="1"/>
</dbReference>
<name>A0A2T4JG58_9RHOB</name>
<evidence type="ECO:0000259" key="4">
    <source>
        <dbReference type="Pfam" id="PF22020"/>
    </source>
</evidence>
<dbReference type="InterPro" id="IPR053943">
    <property type="entry name" value="RlmKL-like_Mtase_CS"/>
</dbReference>
<dbReference type="GO" id="GO:0008990">
    <property type="term" value="F:rRNA (guanine-N2-)-methyltransferase activity"/>
    <property type="evidence" value="ECO:0007669"/>
    <property type="project" value="TreeGrafter"/>
</dbReference>
<dbReference type="PANTHER" id="PTHR47313:SF1">
    <property type="entry name" value="RIBOSOMAL RNA LARGE SUBUNIT METHYLTRANSFERASE K_L"/>
    <property type="match status" value="1"/>
</dbReference>
<dbReference type="Gene3D" id="3.40.50.150">
    <property type="entry name" value="Vaccinia Virus protein VP39"/>
    <property type="match status" value="1"/>
</dbReference>
<feature type="domain" description="RlmL ferredoxin-like" evidence="4">
    <location>
        <begin position="9"/>
        <end position="63"/>
    </location>
</feature>
<organism evidence="5 6">
    <name type="scientific">Phaeovulum veldkampii DSM 11550</name>
    <dbReference type="NCBI Taxonomy" id="1185920"/>
    <lineage>
        <taxon>Bacteria</taxon>
        <taxon>Pseudomonadati</taxon>
        <taxon>Pseudomonadota</taxon>
        <taxon>Alphaproteobacteria</taxon>
        <taxon>Rhodobacterales</taxon>
        <taxon>Paracoccaceae</taxon>
        <taxon>Phaeovulum</taxon>
    </lineage>
</organism>
<dbReference type="GO" id="GO:0003676">
    <property type="term" value="F:nucleic acid binding"/>
    <property type="evidence" value="ECO:0007669"/>
    <property type="project" value="InterPro"/>
</dbReference>
<dbReference type="InterPro" id="IPR002052">
    <property type="entry name" value="DNA_methylase_N6_adenine_CS"/>
</dbReference>
<proteinExistence type="predicted"/>
<dbReference type="EMBL" id="PZKF01000031">
    <property type="protein sequence ID" value="PTE16808.1"/>
    <property type="molecule type" value="Genomic_DNA"/>
</dbReference>
<evidence type="ECO:0000313" key="6">
    <source>
        <dbReference type="Proteomes" id="UP000241899"/>
    </source>
</evidence>
<dbReference type="Proteomes" id="UP000241899">
    <property type="component" value="Unassembled WGS sequence"/>
</dbReference>
<gene>
    <name evidence="5" type="ORF">C5F46_12295</name>
</gene>
<reference evidence="5 6" key="1">
    <citation type="submission" date="2018-03" db="EMBL/GenBank/DDBJ databases">
        <title>Rhodobacter veldkampii.</title>
        <authorList>
            <person name="Meyer T.E."/>
            <person name="Miller S."/>
            <person name="Lodha T."/>
            <person name="Gandham S."/>
            <person name="Chintalapati S."/>
            <person name="Chintalapati V.R."/>
        </authorList>
    </citation>
    <scope>NUCLEOTIDE SEQUENCE [LARGE SCALE GENOMIC DNA]</scope>
    <source>
        <strain evidence="5 6">DSM 11550</strain>
    </source>
</reference>
<accession>A0A2T4JG58</accession>
<dbReference type="PROSITE" id="PS00092">
    <property type="entry name" value="N6_MTASE"/>
    <property type="match status" value="1"/>
</dbReference>
<dbReference type="OrthoDB" id="9809404at2"/>
<dbReference type="GO" id="GO:0070043">
    <property type="term" value="F:rRNA (guanine-N7-)-methyltransferase activity"/>
    <property type="evidence" value="ECO:0007669"/>
    <property type="project" value="TreeGrafter"/>
</dbReference>